<dbReference type="STRING" id="860235.AOZ06_24835"/>
<reference evidence="1 2" key="1">
    <citation type="submission" date="2015-07" db="EMBL/GenBank/DDBJ databases">
        <title>Genome sequencing of Kibdelosporangium phytohabitans.</title>
        <authorList>
            <person name="Qin S."/>
            <person name="Xing K."/>
        </authorList>
    </citation>
    <scope>NUCLEOTIDE SEQUENCE [LARGE SCALE GENOMIC DNA]</scope>
    <source>
        <strain evidence="1 2">KLBMP1111</strain>
    </source>
</reference>
<evidence type="ECO:0000313" key="1">
    <source>
        <dbReference type="EMBL" id="ALG09698.1"/>
    </source>
</evidence>
<proteinExistence type="predicted"/>
<protein>
    <submittedName>
        <fullName evidence="1">Uncharacterized protein</fullName>
    </submittedName>
</protein>
<name>A0A0N9I109_9PSEU</name>
<organism evidence="1 2">
    <name type="scientific">Kibdelosporangium phytohabitans</name>
    <dbReference type="NCBI Taxonomy" id="860235"/>
    <lineage>
        <taxon>Bacteria</taxon>
        <taxon>Bacillati</taxon>
        <taxon>Actinomycetota</taxon>
        <taxon>Actinomycetes</taxon>
        <taxon>Pseudonocardiales</taxon>
        <taxon>Pseudonocardiaceae</taxon>
        <taxon>Kibdelosporangium</taxon>
    </lineage>
</organism>
<dbReference type="KEGG" id="kphy:AOZ06_24835"/>
<evidence type="ECO:0000313" key="2">
    <source>
        <dbReference type="Proteomes" id="UP000063699"/>
    </source>
</evidence>
<dbReference type="Proteomes" id="UP000063699">
    <property type="component" value="Chromosome"/>
</dbReference>
<accession>A0A0N9I109</accession>
<dbReference type="AlphaFoldDB" id="A0A0N9I109"/>
<keyword evidence="2" id="KW-1185">Reference proteome</keyword>
<sequence length="277" mass="29449">MTAMSATPGRAEPTVYGSDANVPLRDVVSAFAAVPGDGRLCGPGVRSVDSDPVGHFQGMGVYRDRWVILTHSTALYSAGWFAVWDMRTGKATSYPISTPGHMRHPGGLQVIGDYLVAGIEPTAQLSLPALVRIYDLRDIERAGPRLVPQPQIEVAGRSAAAVGITKVGGRHMLAVYGSDPCGEIYFYWSNGRPLGDPELTFRTGDPVLHFRADVHGHRTGYDNLALLTSAAGELFLLGLRGDKAGSLAVKDTADLWRIDPSGGKAELAVTSGHRTSG</sequence>
<gene>
    <name evidence="1" type="ORF">AOZ06_24835</name>
</gene>
<dbReference type="EMBL" id="CP012752">
    <property type="protein sequence ID" value="ALG09698.1"/>
    <property type="molecule type" value="Genomic_DNA"/>
</dbReference>